<evidence type="ECO:0000313" key="3">
    <source>
        <dbReference type="Proteomes" id="UP001642409"/>
    </source>
</evidence>
<comment type="caution">
    <text evidence="1">The sequence shown here is derived from an EMBL/GenBank/DDBJ whole genome shotgun (WGS) entry which is preliminary data.</text>
</comment>
<dbReference type="EMBL" id="CATOUU010000850">
    <property type="protein sequence ID" value="CAI9954712.1"/>
    <property type="molecule type" value="Genomic_DNA"/>
</dbReference>
<dbReference type="Proteomes" id="UP001642409">
    <property type="component" value="Unassembled WGS sequence"/>
</dbReference>
<reference evidence="2 3" key="2">
    <citation type="submission" date="2024-07" db="EMBL/GenBank/DDBJ databases">
        <authorList>
            <person name="Akdeniz Z."/>
        </authorList>
    </citation>
    <scope>NUCLEOTIDE SEQUENCE [LARGE SCALE GENOMIC DNA]</scope>
</reference>
<name>A0AA86QEB6_9EUKA</name>
<proteinExistence type="predicted"/>
<sequence length="592" mass="67988">MITILSLQQISISQKQQIEVLSESVSRVIDQQLNQFQMLLDKNLVTDLFTPVYGFDLPLKQLLGYNRYKWNMLMDVVQYSHETIIQYTNQWKPCNVRKSIDPKVIDMFNSRIVDLNNMDTLHDDDFCVDNSFLDLMKEAMFNMLFPIQDDVYRISNRYSSMFVADLESENYYRYPASGTSTEDITCINDQFSERQQIIIGFGSESNDLIKIKQKVNTQDINLTKKYENSFRFENRCFDRSVRVFVKDEAVVHNLVPQIITAEEIQDFLKNSQLTDPSIEQIISALTQLSEELQNNSEQPLILSNISGQSTFKPTEVVLLSNCVNSFEVRHLQRMIKKHRNLFASLKNMNVQITFQQSNDSQNNALCQDLKYIIYNGTVLEDVKVIVANNDTPQFKMLPAKTDEFGQMSFLLCSKLAKILICSKVPQVNILQQPVAPVIFEKFAEILLIDNTLLKIKVDSFQQQQNNQFGQQIESDLDQTLLNAIQSNESTSIKILGKQMASIKLKNNLVFIMMLHLPENFINMDMDNANIQSKAAPLSLTTSTSTTTCLTLKATLSSPHMLSHRLLVDKVLFQYLAPNTKNKYIINVNKIAI</sequence>
<evidence type="ECO:0000313" key="2">
    <source>
        <dbReference type="EMBL" id="CAL6068681.1"/>
    </source>
</evidence>
<evidence type="ECO:0000313" key="1">
    <source>
        <dbReference type="EMBL" id="CAI9954712.1"/>
    </source>
</evidence>
<organism evidence="1">
    <name type="scientific">Hexamita inflata</name>
    <dbReference type="NCBI Taxonomy" id="28002"/>
    <lineage>
        <taxon>Eukaryota</taxon>
        <taxon>Metamonada</taxon>
        <taxon>Diplomonadida</taxon>
        <taxon>Hexamitidae</taxon>
        <taxon>Hexamitinae</taxon>
        <taxon>Hexamita</taxon>
    </lineage>
</organism>
<dbReference type="EMBL" id="CAXDID020000274">
    <property type="protein sequence ID" value="CAL6068681.1"/>
    <property type="molecule type" value="Genomic_DNA"/>
</dbReference>
<dbReference type="AlphaFoldDB" id="A0AA86QEB6"/>
<gene>
    <name evidence="1" type="ORF">HINF_LOCUS42357</name>
    <name evidence="2" type="ORF">HINF_LOCUS53619</name>
</gene>
<accession>A0AA86QEB6</accession>
<keyword evidence="3" id="KW-1185">Reference proteome</keyword>
<reference evidence="1" key="1">
    <citation type="submission" date="2023-06" db="EMBL/GenBank/DDBJ databases">
        <authorList>
            <person name="Kurt Z."/>
        </authorList>
    </citation>
    <scope>NUCLEOTIDE SEQUENCE</scope>
</reference>
<protein>
    <submittedName>
        <fullName evidence="1">Uncharacterized protein</fullName>
    </submittedName>
</protein>